<dbReference type="OrthoDB" id="2379109at2"/>
<feature type="compositionally biased region" description="Low complexity" evidence="1">
    <location>
        <begin position="233"/>
        <end position="242"/>
    </location>
</feature>
<evidence type="ECO:0000256" key="1">
    <source>
        <dbReference type="SAM" id="MobiDB-lite"/>
    </source>
</evidence>
<evidence type="ECO:0000256" key="2">
    <source>
        <dbReference type="SAM" id="SignalP"/>
    </source>
</evidence>
<feature type="signal peptide" evidence="2">
    <location>
        <begin position="1"/>
        <end position="29"/>
    </location>
</feature>
<protein>
    <submittedName>
        <fullName evidence="4">Copper amine oxidase N-terminal domain-containing protein</fullName>
    </submittedName>
</protein>
<name>A0A1I3CT32_9FIRM</name>
<dbReference type="Proteomes" id="UP000199287">
    <property type="component" value="Unassembled WGS sequence"/>
</dbReference>
<dbReference type="RefSeq" id="WP_093370883.1">
    <property type="nucleotide sequence ID" value="NZ_FOQA01000003.1"/>
</dbReference>
<dbReference type="Gene3D" id="3.30.457.10">
    <property type="entry name" value="Copper amine oxidase-like, N-terminal domain"/>
    <property type="match status" value="1"/>
</dbReference>
<proteinExistence type="predicted"/>
<feature type="domain" description="Copper amine oxidase-like N-terminal" evidence="3">
    <location>
        <begin position="366"/>
        <end position="462"/>
    </location>
</feature>
<dbReference type="EMBL" id="FOQA01000003">
    <property type="protein sequence ID" value="SFH77498.1"/>
    <property type="molecule type" value="Genomic_DNA"/>
</dbReference>
<reference evidence="5" key="1">
    <citation type="submission" date="2016-10" db="EMBL/GenBank/DDBJ databases">
        <authorList>
            <person name="Varghese N."/>
            <person name="Submissions S."/>
        </authorList>
    </citation>
    <scope>NUCLEOTIDE SEQUENCE [LARGE SCALE GENOMIC DNA]</scope>
    <source>
        <strain evidence="5">Z-7934</strain>
    </source>
</reference>
<keyword evidence="2" id="KW-0732">Signal</keyword>
<dbReference type="STRING" id="69895.SAMN05192551_1032"/>
<dbReference type="InterPro" id="IPR012854">
    <property type="entry name" value="Cu_amine_oxidase-like_N"/>
</dbReference>
<dbReference type="AlphaFoldDB" id="A0A1I3CT32"/>
<sequence length="464" mass="51598">MRKKSISMVLAITLLFSLITLGSVENAFASEGAWVMVDTQYRLNGEWLTSPAGITRSDDDTTSRMIEQQENKVFIKIQGGRRSNSFPIRHMEAEYTWESPPSVLQPGERVRIPVEQKVIANETGDLFSSYSVRVRDGQHARFVIEGQPDKESLHMGLTTRERSEQYWVQNSISVVFIRDAWDAGREGHERWFEVSIGPGGSPGHSQVRYVYEWQEGAAPSPAPQPEPTPAPPATTGQATEATDAGNRMEWPKVSGALGYRIFRSTDPNQLGESVTDFFIEELPFIDVNIQPNTDYHYTVKPVLREANPLQNIEEELGEAIATYTVRSSSNIISSTAQRSFIVLTIDKPHMIVNGVAEEIDPGRGTVPIITSGRTMVPIRAIVEAMGGTVGWDGGESKITLNARGNQVEMWLNRNEIRANGSMGRMDVAPVSIGGRTFVPLRFSTDNLDARAEWINSTREVVIIF</sequence>
<dbReference type="InterPro" id="IPR036582">
    <property type="entry name" value="Mao_N_sf"/>
</dbReference>
<dbReference type="InterPro" id="IPR013783">
    <property type="entry name" value="Ig-like_fold"/>
</dbReference>
<feature type="region of interest" description="Disordered" evidence="1">
    <location>
        <begin position="217"/>
        <end position="249"/>
    </location>
</feature>
<dbReference type="SUPFAM" id="SSF55383">
    <property type="entry name" value="Copper amine oxidase, domain N"/>
    <property type="match status" value="2"/>
</dbReference>
<feature type="compositionally biased region" description="Pro residues" evidence="1">
    <location>
        <begin position="220"/>
        <end position="232"/>
    </location>
</feature>
<organism evidence="4 5">
    <name type="scientific">Tindallia magadiensis</name>
    <dbReference type="NCBI Taxonomy" id="69895"/>
    <lineage>
        <taxon>Bacteria</taxon>
        <taxon>Bacillati</taxon>
        <taxon>Bacillota</taxon>
        <taxon>Clostridia</taxon>
        <taxon>Peptostreptococcales</taxon>
        <taxon>Tindalliaceae</taxon>
        <taxon>Tindallia</taxon>
    </lineage>
</organism>
<feature type="chain" id="PRO_5011652831" evidence="2">
    <location>
        <begin position="30"/>
        <end position="464"/>
    </location>
</feature>
<accession>A0A1I3CT32</accession>
<evidence type="ECO:0000259" key="3">
    <source>
        <dbReference type="Pfam" id="PF07833"/>
    </source>
</evidence>
<evidence type="ECO:0000313" key="5">
    <source>
        <dbReference type="Proteomes" id="UP000199287"/>
    </source>
</evidence>
<dbReference type="Gene3D" id="2.60.40.10">
    <property type="entry name" value="Immunoglobulins"/>
    <property type="match status" value="1"/>
</dbReference>
<keyword evidence="5" id="KW-1185">Reference proteome</keyword>
<evidence type="ECO:0000313" key="4">
    <source>
        <dbReference type="EMBL" id="SFH77498.1"/>
    </source>
</evidence>
<dbReference type="Pfam" id="PF07833">
    <property type="entry name" value="Cu_amine_oxidN1"/>
    <property type="match status" value="1"/>
</dbReference>
<gene>
    <name evidence="4" type="ORF">SAMN05192551_1032</name>
</gene>